<evidence type="ECO:0000256" key="6">
    <source>
        <dbReference type="PIRSR" id="PIRSR003085-1"/>
    </source>
</evidence>
<comment type="caution">
    <text evidence="7">The sequence shown here is derived from an EMBL/GenBank/DDBJ whole genome shotgun (WGS) entry which is preliminary data.</text>
</comment>
<dbReference type="InterPro" id="IPR029063">
    <property type="entry name" value="SAM-dependent_MTases_sf"/>
</dbReference>
<evidence type="ECO:0000313" key="8">
    <source>
        <dbReference type="Proteomes" id="UP000240892"/>
    </source>
</evidence>
<name>A0A2T2XZ85_9ENTR</name>
<dbReference type="InterPro" id="IPR003333">
    <property type="entry name" value="CMAS"/>
</dbReference>
<dbReference type="SUPFAM" id="SSF53335">
    <property type="entry name" value="S-adenosyl-L-methionine-dependent methyltransferases"/>
    <property type="match status" value="1"/>
</dbReference>
<dbReference type="PIRSF" id="PIRSF003085">
    <property type="entry name" value="CMAS"/>
    <property type="match status" value="1"/>
</dbReference>
<keyword evidence="2" id="KW-0489">Methyltransferase</keyword>
<keyword evidence="8" id="KW-1185">Reference proteome</keyword>
<keyword evidence="3" id="KW-0808">Transferase</keyword>
<gene>
    <name evidence="7" type="ORF">C8256_16865</name>
</gene>
<evidence type="ECO:0000256" key="4">
    <source>
        <dbReference type="ARBA" id="ARBA00022691"/>
    </source>
</evidence>
<evidence type="ECO:0000313" key="7">
    <source>
        <dbReference type="EMBL" id="PSR45614.1"/>
    </source>
</evidence>
<comment type="similarity">
    <text evidence="1">Belongs to the CFA/CMAS family.</text>
</comment>
<dbReference type="GO" id="GO:0008610">
    <property type="term" value="P:lipid biosynthetic process"/>
    <property type="evidence" value="ECO:0007669"/>
    <property type="project" value="InterPro"/>
</dbReference>
<dbReference type="Proteomes" id="UP000240892">
    <property type="component" value="Unassembled WGS sequence"/>
</dbReference>
<evidence type="ECO:0000256" key="2">
    <source>
        <dbReference type="ARBA" id="ARBA00022603"/>
    </source>
</evidence>
<evidence type="ECO:0000256" key="5">
    <source>
        <dbReference type="ARBA" id="ARBA00023098"/>
    </source>
</evidence>
<keyword evidence="4" id="KW-0949">S-adenosyl-L-methionine</keyword>
<dbReference type="Gene3D" id="3.40.50.150">
    <property type="entry name" value="Vaccinia Virus protein VP39"/>
    <property type="match status" value="1"/>
</dbReference>
<dbReference type="NCBIfam" id="NF008686">
    <property type="entry name" value="PRK11705.1"/>
    <property type="match status" value="1"/>
</dbReference>
<organism evidence="7 8">
    <name type="scientific">Kluyvera genomosp. 2</name>
    <dbReference type="NCBI Taxonomy" id="2774054"/>
    <lineage>
        <taxon>Bacteria</taxon>
        <taxon>Pseudomonadati</taxon>
        <taxon>Pseudomonadota</taxon>
        <taxon>Gammaproteobacteria</taxon>
        <taxon>Enterobacterales</taxon>
        <taxon>Enterobacteriaceae</taxon>
        <taxon>Kluyvera</taxon>
    </lineage>
</organism>
<dbReference type="PANTHER" id="PTHR43667">
    <property type="entry name" value="CYCLOPROPANE-FATTY-ACYL-PHOSPHOLIPID SYNTHASE"/>
    <property type="match status" value="1"/>
</dbReference>
<dbReference type="InterPro" id="IPR050723">
    <property type="entry name" value="CFA/CMAS"/>
</dbReference>
<feature type="active site" evidence="6">
    <location>
        <position position="350"/>
    </location>
</feature>
<dbReference type="Pfam" id="PF02353">
    <property type="entry name" value="CMAS"/>
    <property type="match status" value="1"/>
</dbReference>
<sequence>MSTLEISKISRSRQIIESLLYQCDVIINGDKPGDIKVNDSRLYKRVLKEGSIGLGEAYMDGWWDCEYLDAFFYKLLSEGIDSKVSDNFHDAVYYVVSRAINLQSISRSRKVAKVHYNLGNNLFESILEPWMQYSCAYWKDACNLEQAQVNKLSLICDKLMLKPGMEVLDVGCGWGGLASFIAQNYNVSVTGITISEEQKKLAEDRCRGLDVTIELTDYRELQGKFDRIVSVGMFEHVGLKNYGVFFNKMHECLTEDGLFLLHCIGSNQSGGGVDPWINRYIFPNGRLPSIQEIASCTEGRFIMEDWHNFGADYDKTLMAWDENFLHNWKFHEKDYDERFLRMFHYYLCSCAGAFRAREIQLWQVLLSKNGVRGGLRVAR</sequence>
<dbReference type="GO" id="GO:0008168">
    <property type="term" value="F:methyltransferase activity"/>
    <property type="evidence" value="ECO:0007669"/>
    <property type="project" value="UniProtKB-KW"/>
</dbReference>
<dbReference type="PANTHER" id="PTHR43667:SF1">
    <property type="entry name" value="CYCLOPROPANE-FATTY-ACYL-PHOSPHOLIPID SYNTHASE"/>
    <property type="match status" value="1"/>
</dbReference>
<evidence type="ECO:0000256" key="3">
    <source>
        <dbReference type="ARBA" id="ARBA00022679"/>
    </source>
</evidence>
<dbReference type="RefSeq" id="WP_106928735.1">
    <property type="nucleotide sequence ID" value="NZ_CABMMU010000014.1"/>
</dbReference>
<proteinExistence type="inferred from homology"/>
<accession>A0A2T2XZ85</accession>
<evidence type="ECO:0000256" key="1">
    <source>
        <dbReference type="ARBA" id="ARBA00010815"/>
    </source>
</evidence>
<keyword evidence="5" id="KW-0443">Lipid metabolism</keyword>
<dbReference type="CDD" id="cd02440">
    <property type="entry name" value="AdoMet_MTases"/>
    <property type="match status" value="1"/>
</dbReference>
<protein>
    <submittedName>
        <fullName evidence="7">Cyclopropane-fatty-acyl-phospholipid synthase</fullName>
    </submittedName>
</protein>
<reference evidence="7 8" key="1">
    <citation type="submission" date="2018-03" db="EMBL/GenBank/DDBJ databases">
        <title>First report of an OXA-48+CTX-M-M-producing Kluyvera ascorbata clone recovered from patients admitted in a University Hospital in Madrid, Spain.</title>
        <authorList>
            <person name="Hernandez-Garcia M."/>
            <person name="Leon-Sampedro R."/>
            <person name="Perez-Viso B."/>
            <person name="Morosini M.I."/>
            <person name="Lopez-Fresnena N."/>
            <person name="Coque T.M."/>
            <person name="Bonten M."/>
            <person name="Malhotra-Kumar S."/>
            <person name="Ruiz-Garbajosa P."/>
            <person name="Canton R."/>
        </authorList>
    </citation>
    <scope>NUCLEOTIDE SEQUENCE [LARGE SCALE GENOMIC DNA]</scope>
    <source>
        <strain evidence="7 8">KA2</strain>
    </source>
</reference>
<dbReference type="GO" id="GO:0032259">
    <property type="term" value="P:methylation"/>
    <property type="evidence" value="ECO:0007669"/>
    <property type="project" value="UniProtKB-KW"/>
</dbReference>
<dbReference type="EMBL" id="PYHO01000014">
    <property type="protein sequence ID" value="PSR45614.1"/>
    <property type="molecule type" value="Genomic_DNA"/>
</dbReference>
<dbReference type="AlphaFoldDB" id="A0A2T2XZ85"/>